<dbReference type="Proteomes" id="UP001196413">
    <property type="component" value="Unassembled WGS sequence"/>
</dbReference>
<evidence type="ECO:0000313" key="1">
    <source>
        <dbReference type="EMBL" id="KAJ1352046.1"/>
    </source>
</evidence>
<keyword evidence="2" id="KW-1185">Reference proteome</keyword>
<sequence>MSRIKLAGSCEQFWSQVCLRSSTVLEDECMWTVDSSLCRFGKVKDENVRLIINITLIAVIYRRIKSLIL</sequence>
<protein>
    <submittedName>
        <fullName evidence="1">Uncharacterized protein</fullName>
    </submittedName>
</protein>
<comment type="caution">
    <text evidence="1">The sequence shown here is derived from an EMBL/GenBank/DDBJ whole genome shotgun (WGS) entry which is preliminary data.</text>
</comment>
<name>A0AAD5QMK5_PARTN</name>
<accession>A0AAD5QMK5</accession>
<organism evidence="1 2">
    <name type="scientific">Parelaphostrongylus tenuis</name>
    <name type="common">Meningeal worm</name>
    <dbReference type="NCBI Taxonomy" id="148309"/>
    <lineage>
        <taxon>Eukaryota</taxon>
        <taxon>Metazoa</taxon>
        <taxon>Ecdysozoa</taxon>
        <taxon>Nematoda</taxon>
        <taxon>Chromadorea</taxon>
        <taxon>Rhabditida</taxon>
        <taxon>Rhabditina</taxon>
        <taxon>Rhabditomorpha</taxon>
        <taxon>Strongyloidea</taxon>
        <taxon>Metastrongylidae</taxon>
        <taxon>Parelaphostrongylus</taxon>
    </lineage>
</organism>
<reference evidence="1" key="1">
    <citation type="submission" date="2021-06" db="EMBL/GenBank/DDBJ databases">
        <title>Parelaphostrongylus tenuis whole genome reference sequence.</title>
        <authorList>
            <person name="Garwood T.J."/>
            <person name="Larsen P.A."/>
            <person name="Fountain-Jones N.M."/>
            <person name="Garbe J.R."/>
            <person name="Macchietto M.G."/>
            <person name="Kania S.A."/>
            <person name="Gerhold R.W."/>
            <person name="Richards J.E."/>
            <person name="Wolf T.M."/>
        </authorList>
    </citation>
    <scope>NUCLEOTIDE SEQUENCE</scope>
    <source>
        <strain evidence="1">MNPRO001-30</strain>
        <tissue evidence="1">Meninges</tissue>
    </source>
</reference>
<dbReference type="EMBL" id="JAHQIW010001297">
    <property type="protein sequence ID" value="KAJ1352046.1"/>
    <property type="molecule type" value="Genomic_DNA"/>
</dbReference>
<gene>
    <name evidence="1" type="ORF">KIN20_008233</name>
</gene>
<proteinExistence type="predicted"/>
<evidence type="ECO:0000313" key="2">
    <source>
        <dbReference type="Proteomes" id="UP001196413"/>
    </source>
</evidence>
<dbReference type="AlphaFoldDB" id="A0AAD5QMK5"/>